<organism evidence="1 2">
    <name type="scientific">Gymnopus androsaceus JB14</name>
    <dbReference type="NCBI Taxonomy" id="1447944"/>
    <lineage>
        <taxon>Eukaryota</taxon>
        <taxon>Fungi</taxon>
        <taxon>Dikarya</taxon>
        <taxon>Basidiomycota</taxon>
        <taxon>Agaricomycotina</taxon>
        <taxon>Agaricomycetes</taxon>
        <taxon>Agaricomycetidae</taxon>
        <taxon>Agaricales</taxon>
        <taxon>Marasmiineae</taxon>
        <taxon>Omphalotaceae</taxon>
        <taxon>Gymnopus</taxon>
    </lineage>
</organism>
<dbReference type="InterPro" id="IPR012337">
    <property type="entry name" value="RNaseH-like_sf"/>
</dbReference>
<dbReference type="AlphaFoldDB" id="A0A6A4I561"/>
<evidence type="ECO:0000313" key="2">
    <source>
        <dbReference type="Proteomes" id="UP000799118"/>
    </source>
</evidence>
<gene>
    <name evidence="1" type="ORF">BT96DRAFT_988883</name>
</gene>
<dbReference type="EMBL" id="ML769412">
    <property type="protein sequence ID" value="KAE9405053.1"/>
    <property type="molecule type" value="Genomic_DNA"/>
</dbReference>
<keyword evidence="2" id="KW-1185">Reference proteome</keyword>
<sequence>MAVPAWSGKTWGEFHAGILCLIALGCLSFKFVNNPKWNHFTHKWIPGAPIVDQRILSGPILTAEVKHITAATREVIGGQFTMYQADNWKNIAKTSVITSMLIVNHKPYLLQTHDMNGRPKKGDTLWAIDSLVTGNLLAADSTVTELVSRSIDIVKFFNNHGGALDKLKLTQSLHSPGTKPILLFLPAATWWTWHYCSVCAGKECKQTENAEKVIDLVLNQGFWCYLRRIWDYLDPLALAANILQALNCSFDKVILMLGNLFHFYSHIPDEDEVIHNANKVFNKTKISHTDLWHITCCTFLWFTGEQANLEFLQAFDDYILNRGSFSDATMCTAEFKQMADNKGCIVDLLGLWCHQGATNVNGHSGLVGIALCILQMIGNSASTECTFSVFGLTHSNIRNWLAPDTVHDLTMVRMDCHHERKAAGVVYTHKKHKFGDSEPEAEPTAEQEDDTVSSISDVFFSLVVTATDDNEDDDSNNDVQKIALEYLFAYPSATDMHQAFHFYQAHRRASLDVEEEEVAGMFTNNT</sequence>
<name>A0A6A4I561_9AGAR</name>
<reference evidence="1" key="1">
    <citation type="journal article" date="2019" name="Environ. Microbiol.">
        <title>Fungal ecological strategies reflected in gene transcription - a case study of two litter decomposers.</title>
        <authorList>
            <person name="Barbi F."/>
            <person name="Kohler A."/>
            <person name="Barry K."/>
            <person name="Baskaran P."/>
            <person name="Daum C."/>
            <person name="Fauchery L."/>
            <person name="Ihrmark K."/>
            <person name="Kuo A."/>
            <person name="LaButti K."/>
            <person name="Lipzen A."/>
            <person name="Morin E."/>
            <person name="Grigoriev I.V."/>
            <person name="Henrissat B."/>
            <person name="Lindahl B."/>
            <person name="Martin F."/>
        </authorList>
    </citation>
    <scope>NUCLEOTIDE SEQUENCE</scope>
    <source>
        <strain evidence="1">JB14</strain>
    </source>
</reference>
<dbReference type="Proteomes" id="UP000799118">
    <property type="component" value="Unassembled WGS sequence"/>
</dbReference>
<dbReference type="SUPFAM" id="SSF53098">
    <property type="entry name" value="Ribonuclease H-like"/>
    <property type="match status" value="1"/>
</dbReference>
<protein>
    <submittedName>
        <fullName evidence="1">Uncharacterized protein</fullName>
    </submittedName>
</protein>
<proteinExistence type="predicted"/>
<dbReference type="OrthoDB" id="3270520at2759"/>
<accession>A0A6A4I561</accession>
<evidence type="ECO:0000313" key="1">
    <source>
        <dbReference type="EMBL" id="KAE9405053.1"/>
    </source>
</evidence>